<evidence type="ECO:0000256" key="5">
    <source>
        <dbReference type="ARBA" id="ARBA00023274"/>
    </source>
</evidence>
<evidence type="ECO:0000256" key="6">
    <source>
        <dbReference type="ARBA" id="ARBA00035197"/>
    </source>
</evidence>
<evidence type="ECO:0000313" key="9">
    <source>
        <dbReference type="Proteomes" id="UP000177383"/>
    </source>
</evidence>
<dbReference type="Pfam" id="PF00861">
    <property type="entry name" value="Ribosomal_L18p"/>
    <property type="match status" value="1"/>
</dbReference>
<dbReference type="GO" id="GO:0006412">
    <property type="term" value="P:translation"/>
    <property type="evidence" value="ECO:0007669"/>
    <property type="project" value="UniProtKB-UniRule"/>
</dbReference>
<keyword evidence="3 7" id="KW-0694">RNA-binding</keyword>
<evidence type="ECO:0000256" key="3">
    <source>
        <dbReference type="ARBA" id="ARBA00022884"/>
    </source>
</evidence>
<dbReference type="PANTHER" id="PTHR12899">
    <property type="entry name" value="39S RIBOSOMAL PROTEIN L18, MITOCHONDRIAL"/>
    <property type="match status" value="1"/>
</dbReference>
<dbReference type="GO" id="GO:0005737">
    <property type="term" value="C:cytoplasm"/>
    <property type="evidence" value="ECO:0007669"/>
    <property type="project" value="UniProtKB-ARBA"/>
</dbReference>
<evidence type="ECO:0000313" key="8">
    <source>
        <dbReference type="EMBL" id="OGG15076.1"/>
    </source>
</evidence>
<reference evidence="8 9" key="1">
    <citation type="journal article" date="2016" name="Nat. Commun.">
        <title>Thousands of microbial genomes shed light on interconnected biogeochemical processes in an aquifer system.</title>
        <authorList>
            <person name="Anantharaman K."/>
            <person name="Brown C.T."/>
            <person name="Hug L.A."/>
            <person name="Sharon I."/>
            <person name="Castelle C.J."/>
            <person name="Probst A.J."/>
            <person name="Thomas B.C."/>
            <person name="Singh A."/>
            <person name="Wilkins M.J."/>
            <person name="Karaoz U."/>
            <person name="Brodie E.L."/>
            <person name="Williams K.H."/>
            <person name="Hubbard S.S."/>
            <person name="Banfield J.F."/>
        </authorList>
    </citation>
    <scope>NUCLEOTIDE SEQUENCE [LARGE SCALE GENOMIC DNA]</scope>
</reference>
<dbReference type="Gene3D" id="3.30.420.100">
    <property type="match status" value="1"/>
</dbReference>
<evidence type="ECO:0000256" key="2">
    <source>
        <dbReference type="ARBA" id="ARBA00022730"/>
    </source>
</evidence>
<dbReference type="Proteomes" id="UP000177383">
    <property type="component" value="Unassembled WGS sequence"/>
</dbReference>
<dbReference type="GO" id="GO:0005840">
    <property type="term" value="C:ribosome"/>
    <property type="evidence" value="ECO:0007669"/>
    <property type="project" value="UniProtKB-KW"/>
</dbReference>
<keyword evidence="4 7" id="KW-0689">Ribosomal protein</keyword>
<comment type="function">
    <text evidence="7">This is one of the proteins that bind and probably mediate the attachment of the 5S RNA into the large ribosomal subunit, where it forms part of the central protuberance.</text>
</comment>
<organism evidence="8 9">
    <name type="scientific">Candidatus Gottesmanbacteria bacterium RIFCSPHIGHO2_01_FULL_39_10</name>
    <dbReference type="NCBI Taxonomy" id="1798375"/>
    <lineage>
        <taxon>Bacteria</taxon>
        <taxon>Candidatus Gottesmaniibacteriota</taxon>
    </lineage>
</organism>
<keyword evidence="2 7" id="KW-0699">rRNA-binding</keyword>
<dbReference type="NCBIfam" id="TIGR00060">
    <property type="entry name" value="L18_bact"/>
    <property type="match status" value="1"/>
</dbReference>
<dbReference type="SUPFAM" id="SSF53137">
    <property type="entry name" value="Translational machinery components"/>
    <property type="match status" value="1"/>
</dbReference>
<dbReference type="GO" id="GO:0003735">
    <property type="term" value="F:structural constituent of ribosome"/>
    <property type="evidence" value="ECO:0007669"/>
    <property type="project" value="InterPro"/>
</dbReference>
<dbReference type="EMBL" id="MFJE01000005">
    <property type="protein sequence ID" value="OGG15076.1"/>
    <property type="molecule type" value="Genomic_DNA"/>
</dbReference>
<dbReference type="CDD" id="cd00432">
    <property type="entry name" value="Ribosomal_L18_L5e"/>
    <property type="match status" value="1"/>
</dbReference>
<accession>A0A1F5ZRE1</accession>
<comment type="caution">
    <text evidence="8">The sequence shown here is derived from an EMBL/GenBank/DDBJ whole genome shotgun (WGS) entry which is preliminary data.</text>
</comment>
<protein>
    <recommendedName>
        <fullName evidence="6 7">Large ribosomal subunit protein uL18</fullName>
    </recommendedName>
</protein>
<comment type="subunit">
    <text evidence="7">Part of the 50S ribosomal subunit; part of the 5S rRNA/L5/L18/L25 subcomplex. Contacts the 5S and 23S rRNAs.</text>
</comment>
<sequence>MNKYLSNKKRRIKRIRAKIKKVAKFPKITIFRSNKNLYAQVIDDTKGITLVSVNSITEKVTKLNIESAKNLGKILAQKAGKKKIKSVVFDRGSYKYHGKVKSFAEGAREGGLKF</sequence>
<gene>
    <name evidence="7" type="primary">rplR</name>
    <name evidence="8" type="ORF">A2773_04260</name>
</gene>
<keyword evidence="5 7" id="KW-0687">Ribonucleoprotein</keyword>
<dbReference type="InterPro" id="IPR005484">
    <property type="entry name" value="Ribosomal_uL18_bac/plant/anim"/>
</dbReference>
<proteinExistence type="inferred from homology"/>
<comment type="similarity">
    <text evidence="1 7">Belongs to the universal ribosomal protein uL18 family.</text>
</comment>
<name>A0A1F5ZRE1_9BACT</name>
<dbReference type="GO" id="GO:1990904">
    <property type="term" value="C:ribonucleoprotein complex"/>
    <property type="evidence" value="ECO:0007669"/>
    <property type="project" value="UniProtKB-KW"/>
</dbReference>
<dbReference type="AlphaFoldDB" id="A0A1F5ZRE1"/>
<dbReference type="InterPro" id="IPR004389">
    <property type="entry name" value="Ribosomal_uL18_bac-type"/>
</dbReference>
<dbReference type="InterPro" id="IPR057268">
    <property type="entry name" value="Ribosomal_L18"/>
</dbReference>
<evidence type="ECO:0000256" key="7">
    <source>
        <dbReference type="HAMAP-Rule" id="MF_01337"/>
    </source>
</evidence>
<evidence type="ECO:0000256" key="4">
    <source>
        <dbReference type="ARBA" id="ARBA00022980"/>
    </source>
</evidence>
<dbReference type="GO" id="GO:0008097">
    <property type="term" value="F:5S rRNA binding"/>
    <property type="evidence" value="ECO:0007669"/>
    <property type="project" value="TreeGrafter"/>
</dbReference>
<evidence type="ECO:0000256" key="1">
    <source>
        <dbReference type="ARBA" id="ARBA00007116"/>
    </source>
</evidence>
<dbReference type="PANTHER" id="PTHR12899:SF3">
    <property type="entry name" value="LARGE RIBOSOMAL SUBUNIT PROTEIN UL18M"/>
    <property type="match status" value="1"/>
</dbReference>
<dbReference type="HAMAP" id="MF_01337_B">
    <property type="entry name" value="Ribosomal_uL18_B"/>
    <property type="match status" value="1"/>
</dbReference>
<dbReference type="STRING" id="1798375.A2773_04260"/>
<dbReference type="FunFam" id="3.30.420.100:FF:000001">
    <property type="entry name" value="50S ribosomal protein L18"/>
    <property type="match status" value="1"/>
</dbReference>